<gene>
    <name evidence="1" type="ORF">MILVUS5_LOCUS14475</name>
</gene>
<dbReference type="Proteomes" id="UP001177021">
    <property type="component" value="Unassembled WGS sequence"/>
</dbReference>
<sequence>MTVSRDVHFNEDQQWDWKNPKKTIGSFNDIEDDYLEKQTTELCENELEDDPPIRGTRLLSDIYQRCNVAVCEPACCEEALKDPKWKNAMEEEMSMIQKNKTWELVDKPEDRNIIGVKWVFRTKLNAECSINKYKARLVVKGYAQIFGVDYSDTFAPVSRLDTIRLVLAIAAQKGWKVFQLDVKSAFLNGDLQEEIYVEQPEGFAVQGGEDKVYLLKKALYGLKQAPRAWYSKINDHLLSIGFEKSLSESTLYVKHKGKTSLIISLYVDDLLVTGDDTRLVEEFKQEMMQAFEMTDLGLMTFFLGIEIKQNENDVFIYQKKYAKEILKKFQMEECKTVSTPMNQKEKLSKEDGFDKVDEGYYRSLIGCLMYLTATRPDILFAVSILSRFMHCASEMHLKAAKRILRYIKGTVDYGVKFESCPTFKLCGFSDSDWAGSVDDMKSTSGYCFSLGSGVFSWCTKKQETVAQSTAEAEFIAATTAVNQVVWLKKILFDLHLQQNHKIEVFIDNQAAIAISKDPAARGQRSSARIRIEAFKTLRVLVAKVGSADALITFVSLGLFSVHVNKLLTATFPHICIHSSQKVQLLLEGKKNLNCAKKNSSRTIWRSLMETKLKSGITLIVDRYSFSGVAFSSSKGLNIEWCKVKDS</sequence>
<evidence type="ECO:0000313" key="1">
    <source>
        <dbReference type="EMBL" id="CAJ2645613.1"/>
    </source>
</evidence>
<organism evidence="1 2">
    <name type="scientific">Trifolium pratense</name>
    <name type="common">Red clover</name>
    <dbReference type="NCBI Taxonomy" id="57577"/>
    <lineage>
        <taxon>Eukaryota</taxon>
        <taxon>Viridiplantae</taxon>
        <taxon>Streptophyta</taxon>
        <taxon>Embryophyta</taxon>
        <taxon>Tracheophyta</taxon>
        <taxon>Spermatophyta</taxon>
        <taxon>Magnoliopsida</taxon>
        <taxon>eudicotyledons</taxon>
        <taxon>Gunneridae</taxon>
        <taxon>Pentapetalae</taxon>
        <taxon>rosids</taxon>
        <taxon>fabids</taxon>
        <taxon>Fabales</taxon>
        <taxon>Fabaceae</taxon>
        <taxon>Papilionoideae</taxon>
        <taxon>50 kb inversion clade</taxon>
        <taxon>NPAAA clade</taxon>
        <taxon>Hologalegina</taxon>
        <taxon>IRL clade</taxon>
        <taxon>Trifolieae</taxon>
        <taxon>Trifolium</taxon>
    </lineage>
</organism>
<reference evidence="1" key="1">
    <citation type="submission" date="2023-10" db="EMBL/GenBank/DDBJ databases">
        <authorList>
            <person name="Rodriguez Cubillos JULIANA M."/>
            <person name="De Vega J."/>
        </authorList>
    </citation>
    <scope>NUCLEOTIDE SEQUENCE</scope>
</reference>
<proteinExistence type="predicted"/>
<dbReference type="EMBL" id="CASHSV030000098">
    <property type="protein sequence ID" value="CAJ2645613.1"/>
    <property type="molecule type" value="Genomic_DNA"/>
</dbReference>
<evidence type="ECO:0000313" key="2">
    <source>
        <dbReference type="Proteomes" id="UP001177021"/>
    </source>
</evidence>
<comment type="caution">
    <text evidence="1">The sequence shown here is derived from an EMBL/GenBank/DDBJ whole genome shotgun (WGS) entry which is preliminary data.</text>
</comment>
<accession>A0ACB0JNS3</accession>
<protein>
    <submittedName>
        <fullName evidence="1">Uncharacterized protein</fullName>
    </submittedName>
</protein>
<name>A0ACB0JNS3_TRIPR</name>
<keyword evidence="2" id="KW-1185">Reference proteome</keyword>